<dbReference type="Proteomes" id="UP001519292">
    <property type="component" value="Unassembled WGS sequence"/>
</dbReference>
<evidence type="ECO:0000256" key="1">
    <source>
        <dbReference type="ARBA" id="ARBA00022598"/>
    </source>
</evidence>
<protein>
    <recommendedName>
        <fullName evidence="6">tRNA(Ile)-lysidine synthase</fullName>
        <ecNumber evidence="6">6.3.4.19</ecNumber>
    </recommendedName>
    <alternativeName>
        <fullName evidence="6">tRNA(Ile)-2-lysyl-cytidine synthase</fullName>
    </alternativeName>
    <alternativeName>
        <fullName evidence="6">tRNA(Ile)-lysidine synthetase</fullName>
    </alternativeName>
</protein>
<evidence type="ECO:0000256" key="6">
    <source>
        <dbReference type="HAMAP-Rule" id="MF_01161"/>
    </source>
</evidence>
<dbReference type="PANTHER" id="PTHR43033">
    <property type="entry name" value="TRNA(ILE)-LYSIDINE SYNTHASE-RELATED"/>
    <property type="match status" value="1"/>
</dbReference>
<keyword evidence="4 6" id="KW-0067">ATP-binding</keyword>
<comment type="subcellular location">
    <subcellularLocation>
        <location evidence="6">Cytoplasm</location>
    </subcellularLocation>
</comment>
<evidence type="ECO:0000313" key="8">
    <source>
        <dbReference type="EMBL" id="MBP2057279.1"/>
    </source>
</evidence>
<dbReference type="InterPro" id="IPR012795">
    <property type="entry name" value="tRNA_Ile_lys_synt_N"/>
</dbReference>
<dbReference type="GO" id="GO:0032267">
    <property type="term" value="F:tRNA(Ile)-lysidine synthase activity"/>
    <property type="evidence" value="ECO:0007669"/>
    <property type="project" value="UniProtKB-EC"/>
</dbReference>
<dbReference type="Gene3D" id="3.40.50.620">
    <property type="entry name" value="HUPs"/>
    <property type="match status" value="1"/>
</dbReference>
<evidence type="ECO:0000256" key="2">
    <source>
        <dbReference type="ARBA" id="ARBA00022694"/>
    </source>
</evidence>
<evidence type="ECO:0000256" key="4">
    <source>
        <dbReference type="ARBA" id="ARBA00022840"/>
    </source>
</evidence>
<dbReference type="CDD" id="cd01992">
    <property type="entry name" value="TilS_N"/>
    <property type="match status" value="1"/>
</dbReference>
<feature type="binding site" evidence="6">
    <location>
        <begin position="23"/>
        <end position="28"/>
    </location>
    <ligand>
        <name>ATP</name>
        <dbReference type="ChEBI" id="CHEBI:30616"/>
    </ligand>
</feature>
<keyword evidence="3 6" id="KW-0547">Nucleotide-binding</keyword>
<name>A0ABS4MC64_9LACO</name>
<dbReference type="RefSeq" id="WP_209685955.1">
    <property type="nucleotide sequence ID" value="NZ_JAGGLU010000002.1"/>
</dbReference>
<keyword evidence="9" id="KW-1185">Reference proteome</keyword>
<evidence type="ECO:0000259" key="7">
    <source>
        <dbReference type="Pfam" id="PF01171"/>
    </source>
</evidence>
<comment type="function">
    <text evidence="6">Ligates lysine onto the cytidine present at position 34 of the AUA codon-specific tRNA(Ile) that contains the anticodon CAU, in an ATP-dependent manner. Cytidine is converted to lysidine, thus changing the amino acid specificity of the tRNA from methionine to isoleucine.</text>
</comment>
<comment type="catalytic activity">
    <reaction evidence="5 6">
        <text>cytidine(34) in tRNA(Ile2) + L-lysine + ATP = lysidine(34) in tRNA(Ile2) + AMP + diphosphate + H(+)</text>
        <dbReference type="Rhea" id="RHEA:43744"/>
        <dbReference type="Rhea" id="RHEA-COMP:10625"/>
        <dbReference type="Rhea" id="RHEA-COMP:10670"/>
        <dbReference type="ChEBI" id="CHEBI:15378"/>
        <dbReference type="ChEBI" id="CHEBI:30616"/>
        <dbReference type="ChEBI" id="CHEBI:32551"/>
        <dbReference type="ChEBI" id="CHEBI:33019"/>
        <dbReference type="ChEBI" id="CHEBI:82748"/>
        <dbReference type="ChEBI" id="CHEBI:83665"/>
        <dbReference type="ChEBI" id="CHEBI:456215"/>
        <dbReference type="EC" id="6.3.4.19"/>
    </reaction>
</comment>
<dbReference type="InterPro" id="IPR012094">
    <property type="entry name" value="tRNA_Ile_lys_synt"/>
</dbReference>
<evidence type="ECO:0000313" key="9">
    <source>
        <dbReference type="Proteomes" id="UP001519292"/>
    </source>
</evidence>
<dbReference type="EC" id="6.3.4.19" evidence="6"/>
<keyword evidence="2 6" id="KW-0819">tRNA processing</keyword>
<dbReference type="PANTHER" id="PTHR43033:SF1">
    <property type="entry name" value="TRNA(ILE)-LYSIDINE SYNTHASE-RELATED"/>
    <property type="match status" value="1"/>
</dbReference>
<keyword evidence="1 6" id="KW-0436">Ligase</keyword>
<comment type="domain">
    <text evidence="6">The N-terminal region contains the highly conserved SGGXDS motif, predicted to be a P-loop motif involved in ATP binding.</text>
</comment>
<evidence type="ECO:0000256" key="3">
    <source>
        <dbReference type="ARBA" id="ARBA00022741"/>
    </source>
</evidence>
<dbReference type="EMBL" id="JAGGLU010000002">
    <property type="protein sequence ID" value="MBP2057279.1"/>
    <property type="molecule type" value="Genomic_DNA"/>
</dbReference>
<dbReference type="SUPFAM" id="SSF52402">
    <property type="entry name" value="Adenine nucleotide alpha hydrolases-like"/>
    <property type="match status" value="1"/>
</dbReference>
<sequence>MIREFFQRNNLKLENKKILLAASGGPDSMALLQMLLDELKHEQIIVAHLDHQLRADSYLETELLEKFCQKNKVTLFTKKWPLALHKKTGVEASARQYRYEFLDSVARKENVDYLLTAHHGDDLLENILLKLIRSGNANEMSSLRPVRCWQGRVLVRPLLNLSKAELLSFDKERHIPYVKDSTNDEDDVLRNRLRHHVVPLLNQENAKIIVNGMHFLDSISLLQEEREAYFDQFKADSFMGCLRISDNQLEKLPLRLRADYFSYLILNKWHKQVKFETLIKDKTKTVNREGFEISYYQGYYYLRRVKDFIKNNTKLQKVVLNQEFKWQNSKYIITNKKIMAKNCQKVGSFYTGQLHELEVGSLLVHTKLRLANGQWTKPKKKFAQEAIPLFLRSRCLSVYTSGEVVFVENTYQKQQYSEDFFKYWIYKLKV</sequence>
<organism evidence="8 9">
    <name type="scientific">Lactobacillus colini</name>
    <dbReference type="NCBI Taxonomy" id="1819254"/>
    <lineage>
        <taxon>Bacteria</taxon>
        <taxon>Bacillati</taxon>
        <taxon>Bacillota</taxon>
        <taxon>Bacilli</taxon>
        <taxon>Lactobacillales</taxon>
        <taxon>Lactobacillaceae</taxon>
        <taxon>Lactobacillus</taxon>
    </lineage>
</organism>
<dbReference type="InterPro" id="IPR011063">
    <property type="entry name" value="TilS/TtcA_N"/>
</dbReference>
<feature type="domain" description="tRNA(Ile)-lysidine/2-thiocytidine synthase N-terminal" evidence="7">
    <location>
        <begin position="17"/>
        <end position="195"/>
    </location>
</feature>
<dbReference type="InterPro" id="IPR014729">
    <property type="entry name" value="Rossmann-like_a/b/a_fold"/>
</dbReference>
<proteinExistence type="inferred from homology"/>
<accession>A0ABS4MC64</accession>
<evidence type="ECO:0000256" key="5">
    <source>
        <dbReference type="ARBA" id="ARBA00048539"/>
    </source>
</evidence>
<comment type="caution">
    <text evidence="8">The sequence shown here is derived from an EMBL/GenBank/DDBJ whole genome shotgun (WGS) entry which is preliminary data.</text>
</comment>
<dbReference type="Pfam" id="PF01171">
    <property type="entry name" value="ATP_bind_3"/>
    <property type="match status" value="1"/>
</dbReference>
<keyword evidence="6" id="KW-0963">Cytoplasm</keyword>
<dbReference type="HAMAP" id="MF_01161">
    <property type="entry name" value="tRNA_Ile_lys_synt"/>
    <property type="match status" value="1"/>
</dbReference>
<comment type="similarity">
    <text evidence="6">Belongs to the tRNA(Ile)-lysidine synthase family.</text>
</comment>
<reference evidence="8 9" key="1">
    <citation type="submission" date="2021-03" db="EMBL/GenBank/DDBJ databases">
        <title>Genomic Encyclopedia of Type Strains, Phase IV (KMG-IV): sequencing the most valuable type-strain genomes for metagenomic binning, comparative biology and taxonomic classification.</title>
        <authorList>
            <person name="Goeker M."/>
        </authorList>
    </citation>
    <scope>NUCLEOTIDE SEQUENCE [LARGE SCALE GENOMIC DNA]</scope>
    <source>
        <strain evidence="8 9">DSM 101872</strain>
    </source>
</reference>
<gene>
    <name evidence="6" type="primary">tilS</name>
    <name evidence="8" type="ORF">J2Z60_000443</name>
</gene>
<dbReference type="NCBIfam" id="TIGR02432">
    <property type="entry name" value="lysidine_TilS_N"/>
    <property type="match status" value="1"/>
</dbReference>